<evidence type="ECO:0000313" key="8">
    <source>
        <dbReference type="Proteomes" id="UP000240830"/>
    </source>
</evidence>
<dbReference type="EMBL" id="MTSL01000213">
    <property type="protein sequence ID" value="PJF16615.1"/>
    <property type="molecule type" value="Genomic_DNA"/>
</dbReference>
<keyword evidence="3 5" id="KW-0808">Transferase</keyword>
<keyword evidence="2 5" id="KW-0489">Methyltransferase</keyword>
<evidence type="ECO:0000256" key="1">
    <source>
        <dbReference type="ARBA" id="ARBA00022490"/>
    </source>
</evidence>
<keyword evidence="8" id="KW-1185">Reference proteome</keyword>
<feature type="domain" description="Methyltransferase" evidence="6">
    <location>
        <begin position="41"/>
        <end position="188"/>
    </location>
</feature>
<keyword evidence="5" id="KW-0813">Transport</keyword>
<dbReference type="STRING" id="1246581.A0A2H9TFW2"/>
<comment type="function">
    <text evidence="5">S-adenosyl-L-methionine-dependent protein-lysine N-methyltransferase that mono- and dimethylates elongation factor 1-alpha at 'Lys-316'. May play a role in intracellular transport.</text>
</comment>
<evidence type="ECO:0000259" key="6">
    <source>
        <dbReference type="Pfam" id="PF13847"/>
    </source>
</evidence>
<dbReference type="InterPro" id="IPR029063">
    <property type="entry name" value="SAM-dependent_MTases_sf"/>
</dbReference>
<keyword evidence="4 5" id="KW-0949">S-adenosyl-L-methionine</keyword>
<sequence length="215" mass="23538">MIEDLPESLLGTKEHWDHVYAQELSNFHECGDEGEVCKVDSSKPLLEFGSGNGHLLVALAKAGYTRLMGVDYSDSAVTLGAEYAASSGFRHIKFETADLLNKDSINLDPAFLILDKGTFDAISLGPEPDMDAPKTAPGARISLLASRYKDALHQCLSTEPSSMFIITSCNWTRDELVQLFKPDFTAIDEIMHPTFSFGGQTGQTVTTIVFNRKAI</sequence>
<evidence type="ECO:0000256" key="5">
    <source>
        <dbReference type="HAMAP-Rule" id="MF_03188"/>
    </source>
</evidence>
<dbReference type="InterPro" id="IPR025714">
    <property type="entry name" value="Methyltranfer_dom"/>
</dbReference>
<dbReference type="CDD" id="cd02440">
    <property type="entry name" value="AdoMet_MTases"/>
    <property type="match status" value="1"/>
</dbReference>
<dbReference type="GO" id="GO:0032259">
    <property type="term" value="P:methylation"/>
    <property type="evidence" value="ECO:0007669"/>
    <property type="project" value="UniProtKB-KW"/>
</dbReference>
<comment type="caution">
    <text evidence="7">The sequence shown here is derived from an EMBL/GenBank/DDBJ whole genome shotgun (WGS) entry which is preliminary data.</text>
</comment>
<dbReference type="OrthoDB" id="10069295at2759"/>
<evidence type="ECO:0000256" key="2">
    <source>
        <dbReference type="ARBA" id="ARBA00022603"/>
    </source>
</evidence>
<comment type="subcellular location">
    <subcellularLocation>
        <location evidence="5">Cytoplasm</location>
    </subcellularLocation>
</comment>
<proteinExistence type="inferred from homology"/>
<name>A0A2H9TFW2_9FUNG</name>
<reference evidence="7 8" key="1">
    <citation type="submission" date="2016-10" db="EMBL/GenBank/DDBJ databases">
        <title>The genome of Paramicrosporidium saccamoebae is the missing link in understanding Cryptomycota and Microsporidia evolution.</title>
        <authorList>
            <person name="Quandt C.A."/>
            <person name="Beaudet D."/>
            <person name="Corsaro D."/>
            <person name="Michel R."/>
            <person name="Corradi N."/>
            <person name="James T."/>
        </authorList>
    </citation>
    <scope>NUCLEOTIDE SEQUENCE [LARGE SCALE GENOMIC DNA]</scope>
    <source>
        <strain evidence="7 8">KSL3</strain>
    </source>
</reference>
<dbReference type="PANTHER" id="PTHR12843">
    <property type="entry name" value="PROTEIN-LYSINE N-METHYLTRANSFERASE METTL10"/>
    <property type="match status" value="1"/>
</dbReference>
<dbReference type="HAMAP" id="MF_03188">
    <property type="entry name" value="Methyltr_EFM4"/>
    <property type="match status" value="1"/>
</dbReference>
<evidence type="ECO:0000313" key="7">
    <source>
        <dbReference type="EMBL" id="PJF16615.1"/>
    </source>
</evidence>
<dbReference type="Pfam" id="PF13847">
    <property type="entry name" value="Methyltransf_31"/>
    <property type="match status" value="1"/>
</dbReference>
<dbReference type="InterPro" id="IPR026635">
    <property type="entry name" value="Efm4/METTL10"/>
</dbReference>
<dbReference type="GO" id="GO:0006417">
    <property type="term" value="P:regulation of translation"/>
    <property type="evidence" value="ECO:0007669"/>
    <property type="project" value="EnsemblFungi"/>
</dbReference>
<dbReference type="EC" id="2.1.1.-" evidence="5"/>
<keyword evidence="1 5" id="KW-0963">Cytoplasm</keyword>
<dbReference type="GO" id="GO:0016192">
    <property type="term" value="P:vesicle-mediated transport"/>
    <property type="evidence" value="ECO:0007669"/>
    <property type="project" value="UniProtKB-UniRule"/>
</dbReference>
<evidence type="ECO:0000256" key="4">
    <source>
        <dbReference type="ARBA" id="ARBA00022691"/>
    </source>
</evidence>
<evidence type="ECO:0000256" key="3">
    <source>
        <dbReference type="ARBA" id="ARBA00022679"/>
    </source>
</evidence>
<organism evidence="7 8">
    <name type="scientific">Paramicrosporidium saccamoebae</name>
    <dbReference type="NCBI Taxonomy" id="1246581"/>
    <lineage>
        <taxon>Eukaryota</taxon>
        <taxon>Fungi</taxon>
        <taxon>Fungi incertae sedis</taxon>
        <taxon>Cryptomycota</taxon>
        <taxon>Cryptomycota incertae sedis</taxon>
        <taxon>Paramicrosporidium</taxon>
    </lineage>
</organism>
<gene>
    <name evidence="5" type="primary">EFM4</name>
    <name evidence="7" type="ORF">PSACC_03587</name>
</gene>
<dbReference type="GO" id="GO:0005737">
    <property type="term" value="C:cytoplasm"/>
    <property type="evidence" value="ECO:0007669"/>
    <property type="project" value="UniProtKB-SubCell"/>
</dbReference>
<dbReference type="Proteomes" id="UP000240830">
    <property type="component" value="Unassembled WGS sequence"/>
</dbReference>
<dbReference type="GO" id="GO:0016279">
    <property type="term" value="F:protein-lysine N-methyltransferase activity"/>
    <property type="evidence" value="ECO:0007669"/>
    <property type="project" value="UniProtKB-UniRule"/>
</dbReference>
<dbReference type="PANTHER" id="PTHR12843:SF5">
    <property type="entry name" value="EEF1A LYSINE METHYLTRANSFERASE 2"/>
    <property type="match status" value="1"/>
</dbReference>
<dbReference type="AlphaFoldDB" id="A0A2H9TFW2"/>
<comment type="similarity">
    <text evidence="5">Belongs to the class I-like SAM-binding methyltransferase superfamily. EFM4 family.</text>
</comment>
<dbReference type="Gene3D" id="3.40.50.150">
    <property type="entry name" value="Vaccinia Virus protein VP39"/>
    <property type="match status" value="1"/>
</dbReference>
<accession>A0A2H9TFW2</accession>
<protein>
    <recommendedName>
        <fullName evidence="5">Protein-lysine N-methyltransferase EFM4</fullName>
        <ecNumber evidence="5">2.1.1.-</ecNumber>
    </recommendedName>
    <alternativeName>
        <fullName evidence="5">Elongation factor methyltransferase 4</fullName>
    </alternativeName>
</protein>
<dbReference type="SUPFAM" id="SSF53335">
    <property type="entry name" value="S-adenosyl-L-methionine-dependent methyltransferases"/>
    <property type="match status" value="1"/>
</dbReference>